<accession>A0A1D7TM22</accession>
<keyword evidence="12" id="KW-1185">Reference proteome</keyword>
<reference evidence="12" key="1">
    <citation type="submission" date="2016-08" db="EMBL/GenBank/DDBJ databases">
        <title>Complete genome sequence of the organohalide-respiring Epsilonproteobacterium Sulfurospirillum halorespirans.</title>
        <authorList>
            <person name="Goris T."/>
            <person name="Zimmermann J."/>
            <person name="Schenz B."/>
            <person name="Lemos M."/>
            <person name="Hackermueller J."/>
            <person name="Diekert G."/>
        </authorList>
    </citation>
    <scope>NUCLEOTIDE SEQUENCE [LARGE SCALE GENOMIC DNA]</scope>
    <source>
        <strain>DSM 13726</strain>
        <strain evidence="12">PCE-M2</strain>
    </source>
</reference>
<feature type="transmembrane region" description="Helical" evidence="9">
    <location>
        <begin position="201"/>
        <end position="223"/>
    </location>
</feature>
<comment type="similarity">
    <text evidence="3">Belongs to the bacterial sugar transferase family.</text>
</comment>
<evidence type="ECO:0000256" key="2">
    <source>
        <dbReference type="ARBA" id="ARBA00004236"/>
    </source>
</evidence>
<dbReference type="EC" id="2.7.8.6" evidence="11"/>
<dbReference type="GO" id="GO:0005886">
    <property type="term" value="C:plasma membrane"/>
    <property type="evidence" value="ECO:0007669"/>
    <property type="project" value="UniProtKB-SubCell"/>
</dbReference>
<dbReference type="NCBIfam" id="TIGR03025">
    <property type="entry name" value="EPS_sugtrans"/>
    <property type="match status" value="1"/>
</dbReference>
<keyword evidence="4" id="KW-1003">Cell membrane</keyword>
<evidence type="ECO:0000313" key="11">
    <source>
        <dbReference type="EMBL" id="AOO66042.1"/>
    </source>
</evidence>
<evidence type="ECO:0000256" key="4">
    <source>
        <dbReference type="ARBA" id="ARBA00022475"/>
    </source>
</evidence>
<organism evidence="11 12">
    <name type="scientific">Sulfurospirillum halorespirans DSM 13726</name>
    <dbReference type="NCBI Taxonomy" id="1193502"/>
    <lineage>
        <taxon>Bacteria</taxon>
        <taxon>Pseudomonadati</taxon>
        <taxon>Campylobacterota</taxon>
        <taxon>Epsilonproteobacteria</taxon>
        <taxon>Campylobacterales</taxon>
        <taxon>Sulfurospirillaceae</taxon>
        <taxon>Sulfurospirillum</taxon>
    </lineage>
</organism>
<dbReference type="PANTHER" id="PTHR30576:SF4">
    <property type="entry name" value="UNDECAPRENYL-PHOSPHATE GALACTOSE PHOSPHOTRANSFERASE"/>
    <property type="match status" value="1"/>
</dbReference>
<keyword evidence="5 11" id="KW-0808">Transferase</keyword>
<feature type="domain" description="Bacterial sugar transferase" evidence="10">
    <location>
        <begin position="194"/>
        <end position="385"/>
    </location>
</feature>
<evidence type="ECO:0000256" key="7">
    <source>
        <dbReference type="ARBA" id="ARBA00022989"/>
    </source>
</evidence>
<evidence type="ECO:0000256" key="1">
    <source>
        <dbReference type="ARBA" id="ARBA00004141"/>
    </source>
</evidence>
<evidence type="ECO:0000256" key="9">
    <source>
        <dbReference type="SAM" id="Phobius"/>
    </source>
</evidence>
<dbReference type="PATRIC" id="fig|1193502.14.peg.2310"/>
<dbReference type="Proteomes" id="UP000094609">
    <property type="component" value="Chromosome"/>
</dbReference>
<evidence type="ECO:0000256" key="3">
    <source>
        <dbReference type="ARBA" id="ARBA00006464"/>
    </source>
</evidence>
<sequence length="391" mass="45330">MVTVNAITLSLKANFFALAVVLIVIALAKMNDTTSRAIVCIFYLLNNLNALWSYYLKKVFFKFHYFRLPVFVICDDLGLKNIRKWFAKGNPFGYDIQEIINVTQLSPQAVNDAIDQLLEKSYYDSAVIDLEDNSFFDLNVLVNHIQRRVRKVIVLPKMTKVPIINGELISSIYHKGMAFYIKNNLLSPVEQTIKRLFDMSVAFVALLLTSPFLIWLYSVVYVATKGHPIFAHERVGFGGRKFKVYKFRTMHIDADDRLEELLETCEESKEEWERDFKLKDDPRITKIGQFLRKTSLDELPQLINVLKGEMSLVGPRPITEAEIQKYGEYFEYFTAVKPGITGLWQVSGRNDIDYDERVQLDVWYVRNWSIELDMQILIKTVLVVLGRKGSY</sequence>
<dbReference type="Pfam" id="PF02397">
    <property type="entry name" value="Bac_transf"/>
    <property type="match status" value="1"/>
</dbReference>
<dbReference type="EMBL" id="CP017111">
    <property type="protein sequence ID" value="AOO66042.1"/>
    <property type="molecule type" value="Genomic_DNA"/>
</dbReference>
<keyword evidence="6 9" id="KW-0812">Transmembrane</keyword>
<dbReference type="PANTHER" id="PTHR30576">
    <property type="entry name" value="COLANIC BIOSYNTHESIS UDP-GLUCOSE LIPID CARRIER TRANSFERASE"/>
    <property type="match status" value="1"/>
</dbReference>
<name>A0A1D7TM22_9BACT</name>
<protein>
    <submittedName>
        <fullName evidence="11">Undecaprenyl-phosphate galactosephosphotransferase</fullName>
        <ecNumber evidence="11">2.7.8.6</ecNumber>
    </submittedName>
</protein>
<dbReference type="AlphaFoldDB" id="A0A1D7TM22"/>
<gene>
    <name evidence="11" type="ORF">SHALO_2282</name>
</gene>
<keyword evidence="8 9" id="KW-0472">Membrane</keyword>
<evidence type="ECO:0000259" key="10">
    <source>
        <dbReference type="Pfam" id="PF02397"/>
    </source>
</evidence>
<dbReference type="InterPro" id="IPR003362">
    <property type="entry name" value="Bact_transf"/>
</dbReference>
<evidence type="ECO:0000256" key="8">
    <source>
        <dbReference type="ARBA" id="ARBA00023136"/>
    </source>
</evidence>
<keyword evidence="7 9" id="KW-1133">Transmembrane helix</keyword>
<dbReference type="KEGG" id="shal:SHALO_2282"/>
<comment type="subcellular location">
    <subcellularLocation>
        <location evidence="2">Cell membrane</location>
    </subcellularLocation>
    <subcellularLocation>
        <location evidence="1">Membrane</location>
        <topology evidence="1">Multi-pass membrane protein</topology>
    </subcellularLocation>
</comment>
<evidence type="ECO:0000313" key="12">
    <source>
        <dbReference type="Proteomes" id="UP000094609"/>
    </source>
</evidence>
<evidence type="ECO:0000256" key="5">
    <source>
        <dbReference type="ARBA" id="ARBA00022679"/>
    </source>
</evidence>
<feature type="transmembrane region" description="Helical" evidence="9">
    <location>
        <begin position="36"/>
        <end position="56"/>
    </location>
</feature>
<feature type="transmembrane region" description="Helical" evidence="9">
    <location>
        <begin position="12"/>
        <end position="30"/>
    </location>
</feature>
<dbReference type="STRING" id="1193502.SHALO_2282"/>
<dbReference type="InterPro" id="IPR017475">
    <property type="entry name" value="EPS_sugar_tfrase"/>
</dbReference>
<evidence type="ECO:0000256" key="6">
    <source>
        <dbReference type="ARBA" id="ARBA00022692"/>
    </source>
</evidence>
<dbReference type="GO" id="GO:0047360">
    <property type="term" value="F:undecaprenyl-phosphate galactose phosphotransferase activity"/>
    <property type="evidence" value="ECO:0007669"/>
    <property type="project" value="UniProtKB-EC"/>
</dbReference>
<proteinExistence type="inferred from homology"/>